<gene>
    <name evidence="2" type="ORF">OEA66_11875</name>
</gene>
<feature type="compositionally biased region" description="Polar residues" evidence="1">
    <location>
        <begin position="32"/>
        <end position="42"/>
    </location>
</feature>
<proteinExistence type="predicted"/>
<feature type="compositionally biased region" description="Polar residues" evidence="1">
    <location>
        <begin position="187"/>
        <end position="200"/>
    </location>
</feature>
<accession>A0ABT3Y4I3</accession>
<sequence length="1341" mass="148399">MKAAKPVEIDNKAHQNKKQKPKEPVVVHQSETDVGTPTQKSGSPAVVTGSANPNVVTLNGSIPAVHGSQTIYDQGSEIMFKKHQESLAQTGDINHPDTKEAEKGYMTTLSIDQARNYNDLKSGTYLPKTIQEQAVMAQGGKGNSETAVPELSESVASVEVQAVQNSVAGSDMSAEFVLPGEQETVERTTPTSPNSDPRFNQTVSLVKNTAKAKRVHDTKEKAENHAKAAAAVPDGERKSKARGQQVEQLDQQKSASFTAVGFKSKLKEKIKGINLPQKQDDADDFEKRNNINTVNRDIKKDVMTSKNSVTGSIQTVAKQEPNETKIAQRKSTALPDPKIGSKVNIKATDAMPPKRGDSELSVPIAKSYKAVEQQFAKNNITDEQLANSNEPDFIDALNAKKAAKENAENSPKEFKNAENKKLEASKQAAQGKTNSTMEGMHHSRKGLLDSVTNKQHKAGKEDTAKHKDVVEKLNTIYEQAKKSVGEQLNDLETKVTQLFDDGAKKAKSAFEKEVTQKLEDYKAKRYGKWYSVDKYGERWEDFRNGKLPDEVDKFYKKGKENFITAMDGVIGQIAKLVAERLNAARASITSGRQKVVSFIKNLPADVKKAIKGDIDAIQGQFKELESSISDKESSLIDTLTTKYNNTLKEVDELIVDIKKRNLGFLSTLEEKMVGVWKTIQEIKKTLTELISGAVSAIMAIVADPIGFLSKLIDGVSQGFINFGTNIWTHLKTGFFGWLTGAMKNISFTMPEDVFSLKGIFSISTQMLGLTWTNIRSIGASVVGERAMKVLEGGFDMVMIVQRDGFAGLWEHVKDQFTDIKNTVMDTIIDIIKTQAVQAGIKWVMGLLTPAGAFIKAAMAIIDIVKFFIQKASQIMELIKAFTDGVKAIASGNVGAVAKAIENALGKAIPVVIGFLASLAGLGGITDKVVGVVRKISKRIENAIVKFWNFVKVKAKGLLGKLGFGGKKDKKKKNEEEKKDNVEEGHFKRKEKFTTPRKAKHTLSVEDIGGKDVLMIRSTPRTYEDYIKTVEVNKSDSRKVATKEKLLKLVLQMKALDNKDEKYEDKMNMIFDEVLILTQQLFQPGKSSVPIFRGTTHGGFGDSMTIEYLTNEPYSGTKSSDTGGLNTPVYASIDRRYKFYVRGHLLSEKLHGIGIWPNLTPLSRSANRNHESQIEKTLKEGIEGGVAYHYHVQAVYGRNVNSKLLKQVNDSDKLETEKEVLREIILNEQFVPLQLTAHAVEIDEETGKATGKDVHLETIVNDLKDSDLSNYELTATKKPNLPINVNEASLEDLKFIFSETIATEMFNLRRRMGHLEINDLLNINHITKEKLNKLVAKEKIKF</sequence>
<feature type="compositionally biased region" description="Basic and acidic residues" evidence="1">
    <location>
        <begin position="1"/>
        <end position="13"/>
    </location>
</feature>
<keyword evidence="3" id="KW-1185">Reference proteome</keyword>
<feature type="compositionally biased region" description="Basic and acidic residues" evidence="1">
    <location>
        <begin position="215"/>
        <end position="226"/>
    </location>
</feature>
<evidence type="ECO:0000256" key="1">
    <source>
        <dbReference type="SAM" id="MobiDB-lite"/>
    </source>
</evidence>
<reference evidence="2" key="1">
    <citation type="submission" date="2022-10" db="EMBL/GenBank/DDBJ databases">
        <title>Chryseobacterium sp. nov., a novel bacterial species.</title>
        <authorList>
            <person name="Cao Y."/>
        </authorList>
    </citation>
    <scope>NUCLEOTIDE SEQUENCE</scope>
    <source>
        <strain evidence="2">KC 927</strain>
    </source>
</reference>
<feature type="region of interest" description="Disordered" evidence="1">
    <location>
        <begin position="399"/>
        <end position="441"/>
    </location>
</feature>
<feature type="region of interest" description="Disordered" evidence="1">
    <location>
        <begin position="965"/>
        <end position="994"/>
    </location>
</feature>
<feature type="region of interest" description="Disordered" evidence="1">
    <location>
        <begin position="1"/>
        <end position="48"/>
    </location>
</feature>
<dbReference type="Proteomes" id="UP001070176">
    <property type="component" value="Unassembled WGS sequence"/>
</dbReference>
<feature type="region of interest" description="Disordered" evidence="1">
    <location>
        <begin position="181"/>
        <end position="200"/>
    </location>
</feature>
<organism evidence="2 3">
    <name type="scientific">Chryseobacterium luquanense</name>
    <dbReference type="NCBI Taxonomy" id="2983766"/>
    <lineage>
        <taxon>Bacteria</taxon>
        <taxon>Pseudomonadati</taxon>
        <taxon>Bacteroidota</taxon>
        <taxon>Flavobacteriia</taxon>
        <taxon>Flavobacteriales</taxon>
        <taxon>Weeksellaceae</taxon>
        <taxon>Chryseobacterium group</taxon>
        <taxon>Chryseobacterium</taxon>
    </lineage>
</organism>
<evidence type="ECO:0000313" key="3">
    <source>
        <dbReference type="Proteomes" id="UP001070176"/>
    </source>
</evidence>
<feature type="compositionally biased region" description="Basic and acidic residues" evidence="1">
    <location>
        <begin position="402"/>
        <end position="424"/>
    </location>
</feature>
<protein>
    <submittedName>
        <fullName evidence="2">Uncharacterized protein</fullName>
    </submittedName>
</protein>
<dbReference type="RefSeq" id="WP_267281569.1">
    <property type="nucleotide sequence ID" value="NZ_JAOVZV010000014.1"/>
</dbReference>
<evidence type="ECO:0000313" key="2">
    <source>
        <dbReference type="EMBL" id="MCX8533048.1"/>
    </source>
</evidence>
<feature type="compositionally biased region" description="Polar residues" evidence="1">
    <location>
        <begin position="427"/>
        <end position="437"/>
    </location>
</feature>
<feature type="region of interest" description="Disordered" evidence="1">
    <location>
        <begin position="324"/>
        <end position="360"/>
    </location>
</feature>
<feature type="compositionally biased region" description="Basic and acidic residues" evidence="1">
    <location>
        <begin position="971"/>
        <end position="985"/>
    </location>
</feature>
<feature type="region of interest" description="Disordered" evidence="1">
    <location>
        <begin position="212"/>
        <end position="253"/>
    </location>
</feature>
<dbReference type="EMBL" id="JAOVZV010000014">
    <property type="protein sequence ID" value="MCX8533048.1"/>
    <property type="molecule type" value="Genomic_DNA"/>
</dbReference>
<name>A0ABT3Y4I3_9FLAO</name>
<comment type="caution">
    <text evidence="2">The sequence shown here is derived from an EMBL/GenBank/DDBJ whole genome shotgun (WGS) entry which is preliminary data.</text>
</comment>